<comment type="caution">
    <text evidence="1">The sequence shown here is derived from an EMBL/GenBank/DDBJ whole genome shotgun (WGS) entry which is preliminary data.</text>
</comment>
<name>A0AAE1VCA8_9SOLA</name>
<reference evidence="1" key="1">
    <citation type="submission" date="2023-12" db="EMBL/GenBank/DDBJ databases">
        <title>Genome assembly of Anisodus tanguticus.</title>
        <authorList>
            <person name="Wang Y.-J."/>
        </authorList>
    </citation>
    <scope>NUCLEOTIDE SEQUENCE</scope>
    <source>
        <strain evidence="1">KB-2021</strain>
        <tissue evidence="1">Leaf</tissue>
    </source>
</reference>
<dbReference type="EMBL" id="JAVYJV010000013">
    <property type="protein sequence ID" value="KAK4356094.1"/>
    <property type="molecule type" value="Genomic_DNA"/>
</dbReference>
<organism evidence="1 2">
    <name type="scientific">Anisodus tanguticus</name>
    <dbReference type="NCBI Taxonomy" id="243964"/>
    <lineage>
        <taxon>Eukaryota</taxon>
        <taxon>Viridiplantae</taxon>
        <taxon>Streptophyta</taxon>
        <taxon>Embryophyta</taxon>
        <taxon>Tracheophyta</taxon>
        <taxon>Spermatophyta</taxon>
        <taxon>Magnoliopsida</taxon>
        <taxon>eudicotyledons</taxon>
        <taxon>Gunneridae</taxon>
        <taxon>Pentapetalae</taxon>
        <taxon>asterids</taxon>
        <taxon>lamiids</taxon>
        <taxon>Solanales</taxon>
        <taxon>Solanaceae</taxon>
        <taxon>Solanoideae</taxon>
        <taxon>Hyoscyameae</taxon>
        <taxon>Anisodus</taxon>
    </lineage>
</organism>
<dbReference type="AlphaFoldDB" id="A0AAE1VCA8"/>
<protein>
    <submittedName>
        <fullName evidence="1">Uncharacterized protein</fullName>
    </submittedName>
</protein>
<evidence type="ECO:0000313" key="1">
    <source>
        <dbReference type="EMBL" id="KAK4356094.1"/>
    </source>
</evidence>
<evidence type="ECO:0000313" key="2">
    <source>
        <dbReference type="Proteomes" id="UP001291623"/>
    </source>
</evidence>
<sequence>MDMGGVIYQLDNISVNEIMVIQYTNVRLCSYHPFKFLGITQKGKKQVWFSPNGRNGQSWRWRAFNCRHMATNVPPPLFINYLSNRVTDTMKLSIENDYLLIISPEELSLSSHVGLH</sequence>
<proteinExistence type="predicted"/>
<accession>A0AAE1VCA8</accession>
<keyword evidence="2" id="KW-1185">Reference proteome</keyword>
<gene>
    <name evidence="1" type="ORF">RND71_025065</name>
</gene>
<dbReference type="Proteomes" id="UP001291623">
    <property type="component" value="Unassembled WGS sequence"/>
</dbReference>